<gene>
    <name evidence="1" type="ORF">B8V81_1315</name>
</gene>
<dbReference type="EMBL" id="NFEZ01000003">
    <property type="protein sequence ID" value="PLT47091.1"/>
    <property type="molecule type" value="Genomic_DNA"/>
</dbReference>
<evidence type="ECO:0008006" key="3">
    <source>
        <dbReference type="Google" id="ProtNLM"/>
    </source>
</evidence>
<evidence type="ECO:0000313" key="1">
    <source>
        <dbReference type="EMBL" id="PLT47091.1"/>
    </source>
</evidence>
<reference evidence="1 2" key="1">
    <citation type="submission" date="2017-05" db="EMBL/GenBank/DDBJ databases">
        <title>Functional genome analysis of Paenibacillus pasadenensis strain R16: insights on endophytic life style and antifungal activity.</title>
        <authorList>
            <person name="Passera A."/>
            <person name="Marcolungo L."/>
            <person name="Casati P."/>
            <person name="Brasca M."/>
            <person name="Quaglino F."/>
            <person name="Delledonne M."/>
        </authorList>
    </citation>
    <scope>NUCLEOTIDE SEQUENCE [LARGE SCALE GENOMIC DNA]</scope>
    <source>
        <strain evidence="1 2">R16</strain>
    </source>
</reference>
<dbReference type="RefSeq" id="WP_228551637.1">
    <property type="nucleotide sequence ID" value="NZ_BIMM01000019.1"/>
</dbReference>
<organism evidence="1 2">
    <name type="scientific">Paenibacillus pasadenensis</name>
    <dbReference type="NCBI Taxonomy" id="217090"/>
    <lineage>
        <taxon>Bacteria</taxon>
        <taxon>Bacillati</taxon>
        <taxon>Bacillota</taxon>
        <taxon>Bacilli</taxon>
        <taxon>Bacillales</taxon>
        <taxon>Paenibacillaceae</taxon>
        <taxon>Paenibacillus</taxon>
    </lineage>
</organism>
<dbReference type="Pfam" id="PF08819">
    <property type="entry name" value="DUF1802"/>
    <property type="match status" value="1"/>
</dbReference>
<keyword evidence="2" id="KW-1185">Reference proteome</keyword>
<dbReference type="InterPro" id="IPR008307">
    <property type="entry name" value="UCP018957"/>
</dbReference>
<dbReference type="AlphaFoldDB" id="A0A2N5N9R4"/>
<comment type="caution">
    <text evidence="1">The sequence shown here is derived from an EMBL/GenBank/DDBJ whole genome shotgun (WGS) entry which is preliminary data.</text>
</comment>
<dbReference type="Proteomes" id="UP000234789">
    <property type="component" value="Unassembled WGS sequence"/>
</dbReference>
<protein>
    <recommendedName>
        <fullName evidence="3">DUF1802 family protein</fullName>
    </recommendedName>
</protein>
<dbReference type="PIRSF" id="PIRSF018957">
    <property type="entry name" value="UCP018957"/>
    <property type="match status" value="1"/>
</dbReference>
<proteinExistence type="predicted"/>
<evidence type="ECO:0000313" key="2">
    <source>
        <dbReference type="Proteomes" id="UP000234789"/>
    </source>
</evidence>
<accession>A0A2N5N9R4</accession>
<dbReference type="InterPro" id="IPR014923">
    <property type="entry name" value="DUF1802"/>
</dbReference>
<name>A0A2N5N9R4_9BACL</name>
<sequence length="210" mass="23507">MTNGEAAEARTAEAALMEGPAALKEWAATVRALEQGRQIVVLRKGGIAEETRRFRLETPDFYLMPAYEHQRRELLKPEAQSLLDEVLGEWEGPQAGAIAISSRAHAAEDILVTDPEALLRIRDLHIWTDAFAEERLKWKKREPLHVLLLRVYRLAEPIRLPMEPAFTGCKSWIAAGPPMAGDGAVPVLDDAEFARRSDEIRRRLGTAGEH</sequence>